<proteinExistence type="inferred from homology"/>
<evidence type="ECO:0000256" key="1">
    <source>
        <dbReference type="ARBA" id="ARBA00004141"/>
    </source>
</evidence>
<evidence type="ECO:0000256" key="3">
    <source>
        <dbReference type="ARBA" id="ARBA00022692"/>
    </source>
</evidence>
<dbReference type="GO" id="GO:0006888">
    <property type="term" value="P:endoplasmic reticulum to Golgi vesicle-mediated transport"/>
    <property type="evidence" value="ECO:0007669"/>
    <property type="project" value="InterPro"/>
</dbReference>
<protein>
    <recommendedName>
        <fullName evidence="6">Protein YIPF</fullName>
    </recommendedName>
</protein>
<dbReference type="InterPro" id="IPR045231">
    <property type="entry name" value="Yip1/4-like"/>
</dbReference>
<evidence type="ECO:0000259" key="7">
    <source>
        <dbReference type="Pfam" id="PF04893"/>
    </source>
</evidence>
<dbReference type="GO" id="GO:0000139">
    <property type="term" value="C:Golgi membrane"/>
    <property type="evidence" value="ECO:0007669"/>
    <property type="project" value="UniProtKB-SubCell"/>
</dbReference>
<dbReference type="Proteomes" id="UP000009168">
    <property type="component" value="Unassembled WGS sequence"/>
</dbReference>
<dbReference type="Pfam" id="PF04893">
    <property type="entry name" value="Yip1"/>
    <property type="match status" value="1"/>
</dbReference>
<dbReference type="OMA" id="IKFYHVL"/>
<keyword evidence="5 6" id="KW-0472">Membrane</keyword>
<sequence>MDIEGQHGNQGELAGNIQLLDNEQPQGISSAQYQKSEQKATSTLDEPVSETILRDLRMIGYKLKYVLLPKMKEDKGKELRNWDLWGPLLLCLCLAITLSIATSSQAETVFAIIFVVVWIGAGVVTLNAKLLGGKISFFQSVCVLGYCIFPINIASFISLFLPKGYTVLFIVKACICGLSFLWSTRASVPFMGTLVSEEKKFLAVYPVFLFYLFLSWFALVA</sequence>
<reference evidence="9" key="1">
    <citation type="journal article" date="2006" name="PLoS Biol.">
        <title>Macronuclear genome sequence of the ciliate Tetrahymena thermophila, a model eukaryote.</title>
        <authorList>
            <person name="Eisen J.A."/>
            <person name="Coyne R.S."/>
            <person name="Wu M."/>
            <person name="Wu D."/>
            <person name="Thiagarajan M."/>
            <person name="Wortman J.R."/>
            <person name="Badger J.H."/>
            <person name="Ren Q."/>
            <person name="Amedeo P."/>
            <person name="Jones K.M."/>
            <person name="Tallon L.J."/>
            <person name="Delcher A.L."/>
            <person name="Salzberg S.L."/>
            <person name="Silva J.C."/>
            <person name="Haas B.J."/>
            <person name="Majoros W.H."/>
            <person name="Farzad M."/>
            <person name="Carlton J.M."/>
            <person name="Smith R.K. Jr."/>
            <person name="Garg J."/>
            <person name="Pearlman R.E."/>
            <person name="Karrer K.M."/>
            <person name="Sun L."/>
            <person name="Manning G."/>
            <person name="Elde N.C."/>
            <person name="Turkewitz A.P."/>
            <person name="Asai D.J."/>
            <person name="Wilkes D.E."/>
            <person name="Wang Y."/>
            <person name="Cai H."/>
            <person name="Collins K."/>
            <person name="Stewart B.A."/>
            <person name="Lee S.R."/>
            <person name="Wilamowska K."/>
            <person name="Weinberg Z."/>
            <person name="Ruzzo W.L."/>
            <person name="Wloga D."/>
            <person name="Gaertig J."/>
            <person name="Frankel J."/>
            <person name="Tsao C.-C."/>
            <person name="Gorovsky M.A."/>
            <person name="Keeling P.J."/>
            <person name="Waller R.F."/>
            <person name="Patron N.J."/>
            <person name="Cherry J.M."/>
            <person name="Stover N.A."/>
            <person name="Krieger C.J."/>
            <person name="del Toro C."/>
            <person name="Ryder H.F."/>
            <person name="Williamson S.C."/>
            <person name="Barbeau R.A."/>
            <person name="Hamilton E.P."/>
            <person name="Orias E."/>
        </authorList>
    </citation>
    <scope>NUCLEOTIDE SEQUENCE [LARGE SCALE GENOMIC DNA]</scope>
    <source>
        <strain evidence="9">SB210</strain>
    </source>
</reference>
<comment type="similarity">
    <text evidence="2 6">Belongs to the YIP1 family.</text>
</comment>
<evidence type="ECO:0000256" key="5">
    <source>
        <dbReference type="ARBA" id="ARBA00023136"/>
    </source>
</evidence>
<comment type="subcellular location">
    <subcellularLocation>
        <location evidence="6">Golgi apparatus membrane</location>
        <topology evidence="6">Multi-pass membrane protein</topology>
    </subcellularLocation>
    <subcellularLocation>
        <location evidence="1">Membrane</location>
        <topology evidence="1">Multi-pass membrane protein</topology>
    </subcellularLocation>
</comment>
<gene>
    <name evidence="8" type="ORF">TTHERM_01123830</name>
</gene>
<feature type="transmembrane region" description="Helical" evidence="6">
    <location>
        <begin position="108"/>
        <end position="128"/>
    </location>
</feature>
<dbReference type="HOGENOM" id="CLU_059592_3_1_1"/>
<evidence type="ECO:0000256" key="2">
    <source>
        <dbReference type="ARBA" id="ARBA00010596"/>
    </source>
</evidence>
<name>Q22B55_TETTS</name>
<feature type="transmembrane region" description="Helical" evidence="6">
    <location>
        <begin position="202"/>
        <end position="219"/>
    </location>
</feature>
<dbReference type="STRING" id="312017.Q22B55"/>
<dbReference type="InterPro" id="IPR006977">
    <property type="entry name" value="Yip1_dom"/>
</dbReference>
<dbReference type="GO" id="GO:0005802">
    <property type="term" value="C:trans-Golgi network"/>
    <property type="evidence" value="ECO:0007669"/>
    <property type="project" value="TreeGrafter"/>
</dbReference>
<dbReference type="FunCoup" id="Q22B55">
    <property type="interactions" value="152"/>
</dbReference>
<evidence type="ECO:0000256" key="6">
    <source>
        <dbReference type="RuleBase" id="RU361264"/>
    </source>
</evidence>
<feature type="transmembrane region" description="Helical" evidence="6">
    <location>
        <begin position="82"/>
        <end position="102"/>
    </location>
</feature>
<evidence type="ECO:0000313" key="9">
    <source>
        <dbReference type="Proteomes" id="UP000009168"/>
    </source>
</evidence>
<feature type="transmembrane region" description="Helical" evidence="6">
    <location>
        <begin position="165"/>
        <end position="182"/>
    </location>
</feature>
<evidence type="ECO:0000256" key="4">
    <source>
        <dbReference type="ARBA" id="ARBA00022989"/>
    </source>
</evidence>
<dbReference type="EMBL" id="GG662311">
    <property type="protein sequence ID" value="EAR82500.1"/>
    <property type="molecule type" value="Genomic_DNA"/>
</dbReference>
<dbReference type="PANTHER" id="PTHR21236:SF1">
    <property type="entry name" value="PROTEIN YIPF6"/>
    <property type="match status" value="1"/>
</dbReference>
<organism evidence="8 9">
    <name type="scientific">Tetrahymena thermophila (strain SB210)</name>
    <dbReference type="NCBI Taxonomy" id="312017"/>
    <lineage>
        <taxon>Eukaryota</taxon>
        <taxon>Sar</taxon>
        <taxon>Alveolata</taxon>
        <taxon>Ciliophora</taxon>
        <taxon>Intramacronucleata</taxon>
        <taxon>Oligohymenophorea</taxon>
        <taxon>Hymenostomatida</taxon>
        <taxon>Tetrahymenina</taxon>
        <taxon>Tetrahymenidae</taxon>
        <taxon>Tetrahymena</taxon>
    </lineage>
</organism>
<dbReference type="AlphaFoldDB" id="Q22B55"/>
<accession>Q22B55</accession>
<keyword evidence="3 6" id="KW-0812">Transmembrane</keyword>
<keyword evidence="4 6" id="KW-1133">Transmembrane helix</keyword>
<dbReference type="OrthoDB" id="411251at2759"/>
<dbReference type="RefSeq" id="XP_001030163.1">
    <property type="nucleotide sequence ID" value="XM_001030163.3"/>
</dbReference>
<dbReference type="PANTHER" id="PTHR21236">
    <property type="entry name" value="GOLGI MEMBRANE PROTEIN YIP1"/>
    <property type="match status" value="1"/>
</dbReference>
<feature type="transmembrane region" description="Helical" evidence="6">
    <location>
        <begin position="135"/>
        <end position="159"/>
    </location>
</feature>
<dbReference type="GeneID" id="7824466"/>
<keyword evidence="9" id="KW-1185">Reference proteome</keyword>
<dbReference type="InParanoid" id="Q22B55"/>
<evidence type="ECO:0000313" key="8">
    <source>
        <dbReference type="EMBL" id="EAR82500.1"/>
    </source>
</evidence>
<feature type="domain" description="Yip1" evidence="7">
    <location>
        <begin position="80"/>
        <end position="217"/>
    </location>
</feature>
<dbReference type="KEGG" id="tet:TTHERM_01123830"/>
<dbReference type="eggNOG" id="KOG2946">
    <property type="taxonomic scope" value="Eukaryota"/>
</dbReference>